<dbReference type="SMART" id="SM00155">
    <property type="entry name" value="PLDc"/>
    <property type="match status" value="2"/>
</dbReference>
<keyword evidence="3" id="KW-0444">Lipid biosynthesis</keyword>
<dbReference type="InterPro" id="IPR025202">
    <property type="entry name" value="PLD-like_dom"/>
</dbReference>
<keyword evidence="6" id="KW-0677">Repeat</keyword>
<dbReference type="Pfam" id="PF13091">
    <property type="entry name" value="PLDc_2"/>
    <property type="match status" value="2"/>
</dbReference>
<keyword evidence="9 13" id="KW-0472">Membrane</keyword>
<evidence type="ECO:0000313" key="16">
    <source>
        <dbReference type="Proteomes" id="UP000252167"/>
    </source>
</evidence>
<dbReference type="SUPFAM" id="SSF56024">
    <property type="entry name" value="Phospholipase D/nuclease"/>
    <property type="match status" value="2"/>
</dbReference>
<evidence type="ECO:0000256" key="6">
    <source>
        <dbReference type="ARBA" id="ARBA00022737"/>
    </source>
</evidence>
<keyword evidence="4" id="KW-0808">Transferase</keyword>
<evidence type="ECO:0000256" key="4">
    <source>
        <dbReference type="ARBA" id="ARBA00022679"/>
    </source>
</evidence>
<evidence type="ECO:0000256" key="11">
    <source>
        <dbReference type="ARBA" id="ARBA00023264"/>
    </source>
</evidence>
<evidence type="ECO:0000259" key="14">
    <source>
        <dbReference type="PROSITE" id="PS50035"/>
    </source>
</evidence>
<comment type="caution">
    <text evidence="15">The sequence shown here is derived from an EMBL/GenBank/DDBJ whole genome shotgun (WGS) entry which is preliminary data.</text>
</comment>
<evidence type="ECO:0000256" key="13">
    <source>
        <dbReference type="SAM" id="Phobius"/>
    </source>
</evidence>
<dbReference type="PROSITE" id="PS50035">
    <property type="entry name" value="PLD"/>
    <property type="match status" value="2"/>
</dbReference>
<keyword evidence="10" id="KW-0594">Phospholipid biosynthesis</keyword>
<dbReference type="CDD" id="cd09158">
    <property type="entry name" value="PLDc_EcCLS_like_2"/>
    <property type="match status" value="1"/>
</dbReference>
<feature type="domain" description="PLD phosphodiesterase" evidence="14">
    <location>
        <begin position="413"/>
        <end position="440"/>
    </location>
</feature>
<evidence type="ECO:0000256" key="12">
    <source>
        <dbReference type="NCBIfam" id="TIGR04265"/>
    </source>
</evidence>
<comment type="subcellular location">
    <subcellularLocation>
        <location evidence="1">Cell membrane</location>
        <topology evidence="1">Multi-pass membrane protein</topology>
    </subcellularLocation>
</comment>
<proteinExistence type="predicted"/>
<dbReference type="InterPro" id="IPR022924">
    <property type="entry name" value="Cardiolipin_synthase"/>
</dbReference>
<accession>A0A365YAW3</accession>
<keyword evidence="7 13" id="KW-1133">Transmembrane helix</keyword>
<dbReference type="AlphaFoldDB" id="A0A365YAW3"/>
<dbReference type="Gene3D" id="3.30.870.10">
    <property type="entry name" value="Endonuclease Chain A"/>
    <property type="match status" value="2"/>
</dbReference>
<dbReference type="PANTHER" id="PTHR21248:SF22">
    <property type="entry name" value="PHOSPHOLIPASE D"/>
    <property type="match status" value="1"/>
</dbReference>
<evidence type="ECO:0000256" key="8">
    <source>
        <dbReference type="ARBA" id="ARBA00023098"/>
    </source>
</evidence>
<dbReference type="EMBL" id="POAF01000007">
    <property type="protein sequence ID" value="RBL99757.1"/>
    <property type="molecule type" value="Genomic_DNA"/>
</dbReference>
<evidence type="ECO:0000256" key="3">
    <source>
        <dbReference type="ARBA" id="ARBA00022516"/>
    </source>
</evidence>
<dbReference type="GO" id="GO:0032049">
    <property type="term" value="P:cardiolipin biosynthetic process"/>
    <property type="evidence" value="ECO:0007669"/>
    <property type="project" value="UniProtKB-UniRule"/>
</dbReference>
<keyword evidence="11" id="KW-1208">Phospholipid metabolism</keyword>
<evidence type="ECO:0000256" key="1">
    <source>
        <dbReference type="ARBA" id="ARBA00004651"/>
    </source>
</evidence>
<keyword evidence="16" id="KW-1185">Reference proteome</keyword>
<dbReference type="GO" id="GO:0005886">
    <property type="term" value="C:plasma membrane"/>
    <property type="evidence" value="ECO:0007669"/>
    <property type="project" value="UniProtKB-SubCell"/>
</dbReference>
<dbReference type="EC" id="2.7.8.-" evidence="12"/>
<feature type="transmembrane region" description="Helical" evidence="13">
    <location>
        <begin position="40"/>
        <end position="63"/>
    </location>
</feature>
<name>A0A365YAW3_9MICC</name>
<dbReference type="PANTHER" id="PTHR21248">
    <property type="entry name" value="CARDIOLIPIN SYNTHASE"/>
    <property type="match status" value="1"/>
</dbReference>
<sequence length="500" mass="56016">MRGSALNTADEVGVVFLILHLVIGLTAAIVISSRRKPTTAIAWIMTIIFIPYLGAIAFFLIGFGRLPRHRREKQRQVNELMHAASGLSGHRAQFDSPDWLVPTVAMNEKLGALGMVSGTSATLIGGYEQSIASMVRAIEKAQSFIHVEFYILVSDQTTGELVAALGRAAARGVAVRVLFDHVATLTLPRRKETIQELDRLGIQWHHMLPLKPLKGQWQRPDLRNHRKLLIVDGEVGFTGSQNLIDSTYLKPGNLRRGLHWKELMVRLEGPIVSELDAVFITDWYSETDELLEGEKYRVREASIHHETPSTHQSRTVHGLDAQVIPSGPSFENDNNLKLFVSLIHNARRRVSIASPYFVPDEATLQAIITAASRGLAVELFVSEVADQAMVYHAQRSYYADLLAAGVKIYQYPSPTVLHSKHFSIDDEVAVIGSSNMDMRSFSLNMEVSLLVRGAEFVAEIRKVEDGYRKISFPIDLQRWTRRPWREKILDSLARLTSALQ</sequence>
<keyword evidence="8" id="KW-0443">Lipid metabolism</keyword>
<evidence type="ECO:0000256" key="7">
    <source>
        <dbReference type="ARBA" id="ARBA00022989"/>
    </source>
</evidence>
<feature type="transmembrane region" description="Helical" evidence="13">
    <location>
        <begin position="12"/>
        <end position="34"/>
    </location>
</feature>
<dbReference type="InterPro" id="IPR027379">
    <property type="entry name" value="CLS_N"/>
</dbReference>
<dbReference type="Pfam" id="PF13396">
    <property type="entry name" value="PLDc_N"/>
    <property type="match status" value="1"/>
</dbReference>
<protein>
    <recommendedName>
        <fullName evidence="12">Cardiolipin synthase</fullName>
        <ecNumber evidence="12">2.7.8.-</ecNumber>
    </recommendedName>
</protein>
<evidence type="ECO:0000256" key="5">
    <source>
        <dbReference type="ARBA" id="ARBA00022692"/>
    </source>
</evidence>
<evidence type="ECO:0000256" key="10">
    <source>
        <dbReference type="ARBA" id="ARBA00023209"/>
    </source>
</evidence>
<keyword evidence="2" id="KW-1003">Cell membrane</keyword>
<dbReference type="NCBIfam" id="TIGR04265">
    <property type="entry name" value="bac_cardiolipin"/>
    <property type="match status" value="1"/>
</dbReference>
<dbReference type="GO" id="GO:0008808">
    <property type="term" value="F:cardiolipin synthase activity"/>
    <property type="evidence" value="ECO:0007669"/>
    <property type="project" value="UniProtKB-UniRule"/>
</dbReference>
<evidence type="ECO:0000256" key="9">
    <source>
        <dbReference type="ARBA" id="ARBA00023136"/>
    </source>
</evidence>
<dbReference type="Proteomes" id="UP000252167">
    <property type="component" value="Unassembled WGS sequence"/>
</dbReference>
<dbReference type="InterPro" id="IPR001736">
    <property type="entry name" value="PLipase_D/transphosphatidylase"/>
</dbReference>
<feature type="domain" description="PLD phosphodiesterase" evidence="14">
    <location>
        <begin position="220"/>
        <end position="247"/>
    </location>
</feature>
<reference evidence="15 16" key="1">
    <citation type="submission" date="2018-01" db="EMBL/GenBank/DDBJ databases">
        <title>Glutamicibacter soli strain NHPC-3 Whole genome sequence and assembly.</title>
        <authorList>
            <person name="Choudhury P."/>
            <person name="Gupta D."/>
            <person name="Sengupta K."/>
            <person name="Jawed A."/>
            <person name="Sultana N."/>
            <person name="Saha P."/>
        </authorList>
    </citation>
    <scope>NUCLEOTIDE SEQUENCE [LARGE SCALE GENOMIC DNA]</scope>
    <source>
        <strain evidence="15 16">NHPC-3</strain>
    </source>
</reference>
<keyword evidence="5 13" id="KW-0812">Transmembrane</keyword>
<organism evidence="15 16">
    <name type="scientific">Glutamicibacter soli</name>
    <dbReference type="NCBI Taxonomy" id="453836"/>
    <lineage>
        <taxon>Bacteria</taxon>
        <taxon>Bacillati</taxon>
        <taxon>Actinomycetota</taxon>
        <taxon>Actinomycetes</taxon>
        <taxon>Micrococcales</taxon>
        <taxon>Micrococcaceae</taxon>
        <taxon>Glutamicibacter</taxon>
    </lineage>
</organism>
<evidence type="ECO:0000256" key="2">
    <source>
        <dbReference type="ARBA" id="ARBA00022475"/>
    </source>
</evidence>
<gene>
    <name evidence="15" type="primary">cls</name>
    <name evidence="15" type="ORF">C1H84_14140</name>
</gene>
<evidence type="ECO:0000313" key="15">
    <source>
        <dbReference type="EMBL" id="RBL99757.1"/>
    </source>
</evidence>